<keyword evidence="1" id="KW-0812">Transmembrane</keyword>
<name>A0A2K9DFW0_9MICO</name>
<evidence type="ECO:0000256" key="1">
    <source>
        <dbReference type="SAM" id="Phobius"/>
    </source>
</evidence>
<dbReference type="Gene3D" id="3.40.250.10">
    <property type="entry name" value="Rhodanese-like domain"/>
    <property type="match status" value="1"/>
</dbReference>
<sequence>MRYERIRRRYRSSAEKVTRTPRIRGNRRVRDTRTGPAVDAAVYADTVPLAPLVDPVPALTAAERARTQRHLVLTGIGDLGQRRLAAARIAVVGAGGLGSPVIMALAAAGVGGLTVIDDDDVDQTNLQRQLLHRHADIGAPKTDSAVRVAGDLSPETVVTAVRERLTADNAVRLLADVDLVVDGSDTFATRTAVAAACEARGIPLVWGVVQEFHAQVTVFWSAPPAGTEAVRLSDLHPADAAGEPPTCAEVGVLGALCLQVGGILATEAIKLVVGVGEPLLGRVLVIDALRATQTEVALHAAAERTSAPVPPAPATDGIRELTASEMLSAQDAGATLLDVREPWETQGGIVAGSVLIPLGDLLDDPDRVEDDRVVVICAHGVRARHAAEVLRARGVAADILVGGLAAWQQA</sequence>
<dbReference type="Pfam" id="PF00581">
    <property type="entry name" value="Rhodanese"/>
    <property type="match status" value="1"/>
</dbReference>
<dbReference type="Gene3D" id="3.40.50.720">
    <property type="entry name" value="NAD(P)-binding Rossmann-like Domain"/>
    <property type="match status" value="1"/>
</dbReference>
<keyword evidence="1" id="KW-0472">Membrane</keyword>
<dbReference type="InterPro" id="IPR000594">
    <property type="entry name" value="ThiF_NAD_FAD-bd"/>
</dbReference>
<proteinExistence type="predicted"/>
<dbReference type="InterPro" id="IPR036873">
    <property type="entry name" value="Rhodanese-like_dom_sf"/>
</dbReference>
<dbReference type="GO" id="GO:0008146">
    <property type="term" value="F:sulfotransferase activity"/>
    <property type="evidence" value="ECO:0007669"/>
    <property type="project" value="TreeGrafter"/>
</dbReference>
<dbReference type="Proteomes" id="UP000233276">
    <property type="component" value="Chromosome"/>
</dbReference>
<protein>
    <recommendedName>
        <fullName evidence="2">Rhodanese domain-containing protein</fullName>
    </recommendedName>
</protein>
<accession>A0A2K9DFW0</accession>
<dbReference type="PANTHER" id="PTHR10953:SF102">
    <property type="entry name" value="ADENYLYLTRANSFERASE AND SULFURTRANSFERASE MOCS3"/>
    <property type="match status" value="1"/>
</dbReference>
<dbReference type="EMBL" id="CP025299">
    <property type="protein sequence ID" value="AUG31091.1"/>
    <property type="molecule type" value="Genomic_DNA"/>
</dbReference>
<dbReference type="SUPFAM" id="SSF69572">
    <property type="entry name" value="Activating enzymes of the ubiquitin-like proteins"/>
    <property type="match status" value="1"/>
</dbReference>
<dbReference type="CDD" id="cd00757">
    <property type="entry name" value="ThiF_MoeB_HesA_family"/>
    <property type="match status" value="1"/>
</dbReference>
<dbReference type="PROSITE" id="PS50206">
    <property type="entry name" value="RHODANESE_3"/>
    <property type="match status" value="1"/>
</dbReference>
<dbReference type="GO" id="GO:0004792">
    <property type="term" value="F:thiosulfate-cyanide sulfurtransferase activity"/>
    <property type="evidence" value="ECO:0007669"/>
    <property type="project" value="TreeGrafter"/>
</dbReference>
<dbReference type="Pfam" id="PF00899">
    <property type="entry name" value="ThiF"/>
    <property type="match status" value="1"/>
</dbReference>
<dbReference type="GO" id="GO:0008641">
    <property type="term" value="F:ubiquitin-like modifier activating enzyme activity"/>
    <property type="evidence" value="ECO:0007669"/>
    <property type="project" value="InterPro"/>
</dbReference>
<dbReference type="GO" id="GO:0005829">
    <property type="term" value="C:cytosol"/>
    <property type="evidence" value="ECO:0007669"/>
    <property type="project" value="TreeGrafter"/>
</dbReference>
<evidence type="ECO:0000259" key="2">
    <source>
        <dbReference type="PROSITE" id="PS50206"/>
    </source>
</evidence>
<dbReference type="AlphaFoldDB" id="A0A2K9DFW0"/>
<feature type="domain" description="Rhodanese" evidence="2">
    <location>
        <begin position="330"/>
        <end position="409"/>
    </location>
</feature>
<dbReference type="PANTHER" id="PTHR10953">
    <property type="entry name" value="UBIQUITIN-ACTIVATING ENZYME E1"/>
    <property type="match status" value="1"/>
</dbReference>
<reference evidence="3 4" key="1">
    <citation type="submission" date="2017-12" db="EMBL/GenBank/DDBJ databases">
        <title>Isolation and characterization of estrogens degradatiion strain Microbacterium hominis SJTG1.</title>
        <authorList>
            <person name="Xiong W."/>
            <person name="Yin C."/>
            <person name="Zheng D."/>
            <person name="Liang R."/>
        </authorList>
    </citation>
    <scope>NUCLEOTIDE SEQUENCE [LARGE SCALE GENOMIC DNA]</scope>
    <source>
        <strain evidence="3 4">SJTG1</strain>
    </source>
</reference>
<evidence type="ECO:0000313" key="3">
    <source>
        <dbReference type="EMBL" id="AUG31091.1"/>
    </source>
</evidence>
<keyword evidence="1" id="KW-1133">Transmembrane helix</keyword>
<dbReference type="InterPro" id="IPR001763">
    <property type="entry name" value="Rhodanese-like_dom"/>
</dbReference>
<evidence type="ECO:0000313" key="4">
    <source>
        <dbReference type="Proteomes" id="UP000233276"/>
    </source>
</evidence>
<dbReference type="SMART" id="SM00450">
    <property type="entry name" value="RHOD"/>
    <property type="match status" value="1"/>
</dbReference>
<feature type="transmembrane region" description="Helical" evidence="1">
    <location>
        <begin position="89"/>
        <end position="116"/>
    </location>
</feature>
<gene>
    <name evidence="3" type="ORF">CXR34_04875</name>
</gene>
<dbReference type="InterPro" id="IPR045886">
    <property type="entry name" value="ThiF/MoeB/HesA"/>
</dbReference>
<dbReference type="SUPFAM" id="SSF52821">
    <property type="entry name" value="Rhodanese/Cell cycle control phosphatase"/>
    <property type="match status" value="1"/>
</dbReference>
<dbReference type="GO" id="GO:0016779">
    <property type="term" value="F:nucleotidyltransferase activity"/>
    <property type="evidence" value="ECO:0007669"/>
    <property type="project" value="TreeGrafter"/>
</dbReference>
<dbReference type="KEGG" id="mhos:CXR34_04875"/>
<dbReference type="CDD" id="cd00158">
    <property type="entry name" value="RHOD"/>
    <property type="match status" value="1"/>
</dbReference>
<organism evidence="3 4">
    <name type="scientific">Microbacterium hominis</name>
    <dbReference type="NCBI Taxonomy" id="162426"/>
    <lineage>
        <taxon>Bacteria</taxon>
        <taxon>Bacillati</taxon>
        <taxon>Actinomycetota</taxon>
        <taxon>Actinomycetes</taxon>
        <taxon>Micrococcales</taxon>
        <taxon>Microbacteriaceae</taxon>
        <taxon>Microbacterium</taxon>
    </lineage>
</organism>
<dbReference type="InterPro" id="IPR035985">
    <property type="entry name" value="Ubiquitin-activating_enz"/>
</dbReference>